<dbReference type="PANTHER" id="PTHR43549:SF3">
    <property type="entry name" value="MULTIDRUG RESISTANCE PROTEIN YPNP-RELATED"/>
    <property type="match status" value="1"/>
</dbReference>
<feature type="transmembrane region" description="Helical" evidence="7">
    <location>
        <begin position="101"/>
        <end position="123"/>
    </location>
</feature>
<sequence length="521" mass="56910">MSKTAASTDKRRDLTTGSIPKTMLLFALPTLGSSALQSLNGSINAVWVGRFLGEEALAATANGNILMFILISFVFGFGMASTILIGQAMGQRNDSMVKQTMGTALGSIIPISIVVSAVGWLFAPTLLDLLGTPASAAELALTYLRMIFIAMPTTLTFTLIMMALRGTGDSTTPLWFIIISVVIDLVLTPTLILGLGPFPEWGIFGSAFATAVANTVALIGMLVTMYLRGSVLALRLPELRFLRADRKILKSMFSKGLPMGLQMIVISSAALTMLSLINREGVQTTAAYSATQQLWTYVQMPAMALSAAASAMVAQNIGANQWHRIAGITRWGLIFNLVLTGLIIVLLTIFDETVLGLFLGSDSEAVPIGRHIQLIATWGFIFFGIAQIFFGTMRANGYVIWPLIAMVISMYPVRLGFAFGLYPLLGEDALWLSFPAGMVATAVMGAGLYWYGGWRQGKNMPAEEAAQRSEEFRAQTGTSASFRDILPTTVWKRLPLRRITRLHRRLRKRLHRRHMIKKNKR</sequence>
<dbReference type="Proteomes" id="UP000321903">
    <property type="component" value="Unassembled WGS sequence"/>
</dbReference>
<keyword evidence="4 7" id="KW-0812">Transmembrane</keyword>
<accession>A0A5C7A073</accession>
<feature type="transmembrane region" description="Helical" evidence="7">
    <location>
        <begin position="398"/>
        <end position="424"/>
    </location>
</feature>
<feature type="transmembrane region" description="Helical" evidence="7">
    <location>
        <begin position="430"/>
        <end position="451"/>
    </location>
</feature>
<name>A0A5C7A073_9GAMM</name>
<feature type="transmembrane region" description="Helical" evidence="7">
    <location>
        <begin position="143"/>
        <end position="162"/>
    </location>
</feature>
<dbReference type="RefSeq" id="WP_147223492.1">
    <property type="nucleotide sequence ID" value="NZ_CAJGYY010000001.1"/>
</dbReference>
<evidence type="ECO:0000313" key="8">
    <source>
        <dbReference type="EMBL" id="TXD96784.1"/>
    </source>
</evidence>
<dbReference type="GO" id="GO:0015297">
    <property type="term" value="F:antiporter activity"/>
    <property type="evidence" value="ECO:0007669"/>
    <property type="project" value="InterPro"/>
</dbReference>
<organism evidence="8 9">
    <name type="scientific">Psychrobacter frigidicola</name>
    <dbReference type="NCBI Taxonomy" id="45611"/>
    <lineage>
        <taxon>Bacteria</taxon>
        <taxon>Pseudomonadati</taxon>
        <taxon>Pseudomonadota</taxon>
        <taxon>Gammaproteobacteria</taxon>
        <taxon>Moraxellales</taxon>
        <taxon>Moraxellaceae</taxon>
        <taxon>Psychrobacter</taxon>
    </lineage>
</organism>
<dbReference type="CDD" id="cd13138">
    <property type="entry name" value="MATE_yoeA_like"/>
    <property type="match status" value="1"/>
</dbReference>
<dbReference type="InterPro" id="IPR048279">
    <property type="entry name" value="MdtK-like"/>
</dbReference>
<dbReference type="PANTHER" id="PTHR43549">
    <property type="entry name" value="MULTIDRUG RESISTANCE PROTEIN YPNP-RELATED"/>
    <property type="match status" value="1"/>
</dbReference>
<keyword evidence="6 7" id="KW-0472">Membrane</keyword>
<evidence type="ECO:0000313" key="9">
    <source>
        <dbReference type="Proteomes" id="UP000321903"/>
    </source>
</evidence>
<dbReference type="EMBL" id="VORZ01000002">
    <property type="protein sequence ID" value="TXD96784.1"/>
    <property type="molecule type" value="Genomic_DNA"/>
</dbReference>
<gene>
    <name evidence="8" type="ORF">ES754_07000</name>
</gene>
<dbReference type="InterPro" id="IPR052031">
    <property type="entry name" value="Membrane_Transporter-Flippase"/>
</dbReference>
<keyword evidence="5 7" id="KW-1133">Transmembrane helix</keyword>
<evidence type="ECO:0000256" key="1">
    <source>
        <dbReference type="ARBA" id="ARBA00004429"/>
    </source>
</evidence>
<dbReference type="AlphaFoldDB" id="A0A5C7A073"/>
<dbReference type="GO" id="GO:0005886">
    <property type="term" value="C:plasma membrane"/>
    <property type="evidence" value="ECO:0007669"/>
    <property type="project" value="UniProtKB-SubCell"/>
</dbReference>
<dbReference type="InterPro" id="IPR002528">
    <property type="entry name" value="MATE_fam"/>
</dbReference>
<proteinExistence type="predicted"/>
<feature type="transmembrane region" description="Helical" evidence="7">
    <location>
        <begin position="65"/>
        <end position="89"/>
    </location>
</feature>
<keyword evidence="2" id="KW-0813">Transport</keyword>
<evidence type="ECO:0000256" key="5">
    <source>
        <dbReference type="ARBA" id="ARBA00022989"/>
    </source>
</evidence>
<keyword evidence="3" id="KW-1003">Cell membrane</keyword>
<feature type="transmembrane region" description="Helical" evidence="7">
    <location>
        <begin position="331"/>
        <end position="350"/>
    </location>
</feature>
<feature type="transmembrane region" description="Helical" evidence="7">
    <location>
        <begin position="370"/>
        <end position="391"/>
    </location>
</feature>
<feature type="transmembrane region" description="Helical" evidence="7">
    <location>
        <begin position="297"/>
        <end position="319"/>
    </location>
</feature>
<keyword evidence="9" id="KW-1185">Reference proteome</keyword>
<dbReference type="NCBIfam" id="TIGR00797">
    <property type="entry name" value="matE"/>
    <property type="match status" value="1"/>
</dbReference>
<comment type="caution">
    <text evidence="8">The sequence shown here is derived from an EMBL/GenBank/DDBJ whole genome shotgun (WGS) entry which is preliminary data.</text>
</comment>
<feature type="transmembrane region" description="Helical" evidence="7">
    <location>
        <begin position="201"/>
        <end position="227"/>
    </location>
</feature>
<comment type="subcellular location">
    <subcellularLocation>
        <location evidence="1">Cell inner membrane</location>
        <topology evidence="1">Multi-pass membrane protein</topology>
    </subcellularLocation>
</comment>
<protein>
    <submittedName>
        <fullName evidence="8">MATE family efflux transporter</fullName>
    </submittedName>
</protein>
<dbReference type="GO" id="GO:0042910">
    <property type="term" value="F:xenobiotic transmembrane transporter activity"/>
    <property type="evidence" value="ECO:0007669"/>
    <property type="project" value="InterPro"/>
</dbReference>
<dbReference type="OrthoDB" id="9806302at2"/>
<evidence type="ECO:0000256" key="7">
    <source>
        <dbReference type="SAM" id="Phobius"/>
    </source>
</evidence>
<dbReference type="Pfam" id="PF01554">
    <property type="entry name" value="MatE"/>
    <property type="match status" value="2"/>
</dbReference>
<evidence type="ECO:0000256" key="3">
    <source>
        <dbReference type="ARBA" id="ARBA00022475"/>
    </source>
</evidence>
<evidence type="ECO:0000256" key="6">
    <source>
        <dbReference type="ARBA" id="ARBA00023136"/>
    </source>
</evidence>
<reference evidence="8 9" key="1">
    <citation type="submission" date="2019-08" db="EMBL/GenBank/DDBJ databases">
        <title>Genome sequence of Psychrobacter frigidicola ACAM304 (type strain).</title>
        <authorList>
            <person name="Bowman J.P."/>
        </authorList>
    </citation>
    <scope>NUCLEOTIDE SEQUENCE [LARGE SCALE GENOMIC DNA]</scope>
    <source>
        <strain evidence="8 9">ACAM 304</strain>
    </source>
</reference>
<dbReference type="PIRSF" id="PIRSF006603">
    <property type="entry name" value="DinF"/>
    <property type="match status" value="1"/>
</dbReference>
<feature type="transmembrane region" description="Helical" evidence="7">
    <location>
        <begin position="174"/>
        <end position="195"/>
    </location>
</feature>
<evidence type="ECO:0000256" key="2">
    <source>
        <dbReference type="ARBA" id="ARBA00022448"/>
    </source>
</evidence>
<evidence type="ECO:0000256" key="4">
    <source>
        <dbReference type="ARBA" id="ARBA00022692"/>
    </source>
</evidence>
<feature type="transmembrane region" description="Helical" evidence="7">
    <location>
        <begin position="256"/>
        <end position="277"/>
    </location>
</feature>